<dbReference type="InterPro" id="IPR015341">
    <property type="entry name" value="Glyco_hydro_38_cen"/>
</dbReference>
<keyword evidence="4" id="KW-0326">Glycosidase</keyword>
<evidence type="ECO:0000256" key="2">
    <source>
        <dbReference type="ARBA" id="ARBA00022723"/>
    </source>
</evidence>
<dbReference type="InterPro" id="IPR011013">
    <property type="entry name" value="Gal_mutarotase_sf_dom"/>
</dbReference>
<name>A0A4Z0GSJ8_9BACL</name>
<dbReference type="InterPro" id="IPR037094">
    <property type="entry name" value="Glyco_hydro_38_cen_sf"/>
</dbReference>
<dbReference type="Gene3D" id="1.20.1270.50">
    <property type="entry name" value="Glycoside hydrolase family 38, central domain"/>
    <property type="match status" value="1"/>
</dbReference>
<dbReference type="Proteomes" id="UP000298347">
    <property type="component" value="Unassembled WGS sequence"/>
</dbReference>
<dbReference type="GO" id="GO:0046872">
    <property type="term" value="F:metal ion binding"/>
    <property type="evidence" value="ECO:0007669"/>
    <property type="project" value="UniProtKB-KW"/>
</dbReference>
<dbReference type="Pfam" id="PF01074">
    <property type="entry name" value="Glyco_hydro_38N"/>
    <property type="match status" value="1"/>
</dbReference>
<comment type="caution">
    <text evidence="6">The sequence shown here is derived from an EMBL/GenBank/DDBJ whole genome shotgun (WGS) entry which is preliminary data.</text>
</comment>
<dbReference type="EMBL" id="SRJD01000002">
    <property type="protein sequence ID" value="TGA99886.1"/>
    <property type="molecule type" value="Genomic_DNA"/>
</dbReference>
<feature type="domain" description="Glycoside hydrolase family 38 central" evidence="5">
    <location>
        <begin position="278"/>
        <end position="356"/>
    </location>
</feature>
<dbReference type="GO" id="GO:0030246">
    <property type="term" value="F:carbohydrate binding"/>
    <property type="evidence" value="ECO:0007669"/>
    <property type="project" value="InterPro"/>
</dbReference>
<sequence>MVTSYIVNHTHWDREWYFTSMDALVLSDQLFTEVLDELEKNPDANFCLDGQSSIVDEYVEIHPEGLSRIRNLVNEGRLFLGPWYTQTDAINADAESILRNLIIGINDTRRKYGNPMMIGYLPDTFGFNAQIPELLNQAGIDNFLFWRGINLDKQVQSLYFKWKGLGDSRVYAINFPFGYLTGMITLDSKEHLQDFVNDRLDKAIEFESRYGNQEDVLIPSGIDQMNIVKKLGETVKKINDLSKYENKISSYLEFVNIIRHKKDLETYQGELKDPVYSRVHRTITSVRTKIKLNNFLIEQKILRRIEPLMVIAHNNGVRIGPGLLTKLWKKLLECQAHDSLGGSVSDNVAIDIMHRFKEADELADGIENMICKKMADAMELKDHDVLVFNTDPFEFEGNKTVKILTATKSIHFINADHPVILSEKYYPSRSNILKLVPKGTEYFDEPAYYELDVRIHVTLPPMGFKIIHFENSVEQLPSRVSSKEALGQNVSVQNDYFSLSFNDGEISLKSGDKVYDHIIEIVDSANDGDTYDYSPLRRDSERALTLEKAYTIKDAEKQSLVVIGATALPLDLEDRKVLSPAYGRVSLKIIMTVTPESHLIDGKLIVNNQVYSHRLRLKINTSIESDHVVAQIQNGFIVRENEPIPEDWEKKYVEKPVNIAAFDKSVTVEDSKSHFSVFAKGLKEYEYLNSFLFITLMSTTGQLGKPDLVWRPGRASGDTTNQGHVMMPTPLAQEIGESKFEFALNMEPSVFDEQKVALCVRDWLSPSVSYQLQSLNFFINRLDNKIWKTETDVIPSNGYSLIKADHDLIVSSIYPSYLDADAYIVRLSNPTAIPVPIPYDLLKDSIRVNALEEGVPVQQSVPAYSMVSLKRKFQVEN</sequence>
<accession>A0A4Z0GSJ8</accession>
<dbReference type="SUPFAM" id="SSF88713">
    <property type="entry name" value="Glycoside hydrolase/deacetylase"/>
    <property type="match status" value="1"/>
</dbReference>
<dbReference type="RefSeq" id="WP_135347281.1">
    <property type="nucleotide sequence ID" value="NZ_SRJD01000002.1"/>
</dbReference>
<evidence type="ECO:0000259" key="5">
    <source>
        <dbReference type="SMART" id="SM00872"/>
    </source>
</evidence>
<dbReference type="AlphaFoldDB" id="A0A4Z0GSJ8"/>
<evidence type="ECO:0000256" key="1">
    <source>
        <dbReference type="ARBA" id="ARBA00009792"/>
    </source>
</evidence>
<dbReference type="Pfam" id="PF09261">
    <property type="entry name" value="Alpha-mann_mid"/>
    <property type="match status" value="1"/>
</dbReference>
<dbReference type="InterPro" id="IPR000602">
    <property type="entry name" value="Glyco_hydro_38_N"/>
</dbReference>
<dbReference type="GO" id="GO:0006013">
    <property type="term" value="P:mannose metabolic process"/>
    <property type="evidence" value="ECO:0007669"/>
    <property type="project" value="InterPro"/>
</dbReference>
<protein>
    <submittedName>
        <fullName evidence="6">Alpha-mannosidase</fullName>
    </submittedName>
</protein>
<reference evidence="6 7" key="1">
    <citation type="journal article" date="2015" name="Int. J. Syst. Evol. Microbiol.">
        <title>Sporolactobacillus shoreae sp. nov. and Sporolactobacillus spathodeae sp. nov., two spore-forming lactic acid bacteria isolated from tree barks in Thailand.</title>
        <authorList>
            <person name="Thamacharoensuk T."/>
            <person name="Kitahara M."/>
            <person name="Ohkuma M."/>
            <person name="Thongchul N."/>
            <person name="Tanasupawat S."/>
        </authorList>
    </citation>
    <scope>NUCLEOTIDE SEQUENCE [LARGE SCALE GENOMIC DNA]</scope>
    <source>
        <strain evidence="6 7">BK92</strain>
    </source>
</reference>
<dbReference type="SUPFAM" id="SSF88688">
    <property type="entry name" value="Families 57/38 glycoside transferase middle domain"/>
    <property type="match status" value="1"/>
</dbReference>
<gene>
    <name evidence="6" type="ORF">E4665_02755</name>
</gene>
<dbReference type="InterPro" id="IPR011330">
    <property type="entry name" value="Glyco_hydro/deAcase_b/a-brl"/>
</dbReference>
<comment type="similarity">
    <text evidence="1">Belongs to the glycosyl hydrolase 38 family.</text>
</comment>
<dbReference type="CDD" id="cd10815">
    <property type="entry name" value="GH38N_AMII_EcMngB_like"/>
    <property type="match status" value="1"/>
</dbReference>
<dbReference type="InterPro" id="IPR027291">
    <property type="entry name" value="Glyco_hydro_38_N_sf"/>
</dbReference>
<evidence type="ECO:0000313" key="6">
    <source>
        <dbReference type="EMBL" id="TGA99886.1"/>
    </source>
</evidence>
<dbReference type="SUPFAM" id="SSF74650">
    <property type="entry name" value="Galactose mutarotase-like"/>
    <property type="match status" value="1"/>
</dbReference>
<dbReference type="Gene3D" id="3.20.110.10">
    <property type="entry name" value="Glycoside hydrolase 38, N terminal domain"/>
    <property type="match status" value="1"/>
</dbReference>
<dbReference type="PANTHER" id="PTHR46017:SF2">
    <property type="entry name" value="MANNOSYLGLYCERATE HYDROLASE"/>
    <property type="match status" value="1"/>
</dbReference>
<evidence type="ECO:0000256" key="4">
    <source>
        <dbReference type="ARBA" id="ARBA00023295"/>
    </source>
</evidence>
<dbReference type="SMART" id="SM00872">
    <property type="entry name" value="Alpha-mann_mid"/>
    <property type="match status" value="1"/>
</dbReference>
<dbReference type="InterPro" id="IPR028995">
    <property type="entry name" value="Glyco_hydro_57/38_cen_sf"/>
</dbReference>
<proteinExistence type="inferred from homology"/>
<dbReference type="OrthoDB" id="9764050at2"/>
<organism evidence="6 7">
    <name type="scientific">Sporolactobacillus shoreae</name>
    <dbReference type="NCBI Taxonomy" id="1465501"/>
    <lineage>
        <taxon>Bacteria</taxon>
        <taxon>Bacillati</taxon>
        <taxon>Bacillota</taxon>
        <taxon>Bacilli</taxon>
        <taxon>Bacillales</taxon>
        <taxon>Sporolactobacillaceae</taxon>
        <taxon>Sporolactobacillus</taxon>
    </lineage>
</organism>
<keyword evidence="3" id="KW-0378">Hydrolase</keyword>
<evidence type="ECO:0000313" key="7">
    <source>
        <dbReference type="Proteomes" id="UP000298347"/>
    </source>
</evidence>
<dbReference type="GO" id="GO:0004559">
    <property type="term" value="F:alpha-mannosidase activity"/>
    <property type="evidence" value="ECO:0007669"/>
    <property type="project" value="InterPro"/>
</dbReference>
<keyword evidence="7" id="KW-1185">Reference proteome</keyword>
<dbReference type="PANTHER" id="PTHR46017">
    <property type="entry name" value="ALPHA-MANNOSIDASE 2C1"/>
    <property type="match status" value="1"/>
</dbReference>
<dbReference type="Gene3D" id="2.70.98.30">
    <property type="entry name" value="Golgi alpha-mannosidase II, domain 4"/>
    <property type="match status" value="1"/>
</dbReference>
<dbReference type="GO" id="GO:0009313">
    <property type="term" value="P:oligosaccharide catabolic process"/>
    <property type="evidence" value="ECO:0007669"/>
    <property type="project" value="TreeGrafter"/>
</dbReference>
<evidence type="ECO:0000256" key="3">
    <source>
        <dbReference type="ARBA" id="ARBA00022801"/>
    </source>
</evidence>
<keyword evidence="2" id="KW-0479">Metal-binding</keyword>